<accession>A0AAU9M0T3</accession>
<dbReference type="EMBL" id="CAKMRJ010000868">
    <property type="protein sequence ID" value="CAH1420172.1"/>
    <property type="molecule type" value="Genomic_DNA"/>
</dbReference>
<keyword evidence="2" id="KW-1185">Reference proteome</keyword>
<dbReference type="AlphaFoldDB" id="A0AAU9M0T3"/>
<gene>
    <name evidence="1" type="ORF">LVIROSA_LOCUS7660</name>
</gene>
<evidence type="ECO:0000313" key="2">
    <source>
        <dbReference type="Proteomes" id="UP001157418"/>
    </source>
</evidence>
<sequence>MFFAGNLADDLGLPSIILRNSCAAFLPSYWIIPQLHQEGRFPIRGNDSRVPSIQIQRSTLYWPSNTRSP</sequence>
<organism evidence="1 2">
    <name type="scientific">Lactuca virosa</name>
    <dbReference type="NCBI Taxonomy" id="75947"/>
    <lineage>
        <taxon>Eukaryota</taxon>
        <taxon>Viridiplantae</taxon>
        <taxon>Streptophyta</taxon>
        <taxon>Embryophyta</taxon>
        <taxon>Tracheophyta</taxon>
        <taxon>Spermatophyta</taxon>
        <taxon>Magnoliopsida</taxon>
        <taxon>eudicotyledons</taxon>
        <taxon>Gunneridae</taxon>
        <taxon>Pentapetalae</taxon>
        <taxon>asterids</taxon>
        <taxon>campanulids</taxon>
        <taxon>Asterales</taxon>
        <taxon>Asteraceae</taxon>
        <taxon>Cichorioideae</taxon>
        <taxon>Cichorieae</taxon>
        <taxon>Lactucinae</taxon>
        <taxon>Lactuca</taxon>
    </lineage>
</organism>
<name>A0AAU9M0T3_9ASTR</name>
<protein>
    <submittedName>
        <fullName evidence="1">Uncharacterized protein</fullName>
    </submittedName>
</protein>
<comment type="caution">
    <text evidence="1">The sequence shown here is derived from an EMBL/GenBank/DDBJ whole genome shotgun (WGS) entry which is preliminary data.</text>
</comment>
<dbReference type="Proteomes" id="UP001157418">
    <property type="component" value="Unassembled WGS sequence"/>
</dbReference>
<reference evidence="1 2" key="1">
    <citation type="submission" date="2022-01" db="EMBL/GenBank/DDBJ databases">
        <authorList>
            <person name="Xiong W."/>
            <person name="Schranz E."/>
        </authorList>
    </citation>
    <scope>NUCLEOTIDE SEQUENCE [LARGE SCALE GENOMIC DNA]</scope>
</reference>
<evidence type="ECO:0000313" key="1">
    <source>
        <dbReference type="EMBL" id="CAH1420172.1"/>
    </source>
</evidence>
<proteinExistence type="predicted"/>